<evidence type="ECO:0000256" key="1">
    <source>
        <dbReference type="SAM" id="Phobius"/>
    </source>
</evidence>
<organism evidence="2 3">
    <name type="scientific">Rhodanobacter lindaniclasticus</name>
    <dbReference type="NCBI Taxonomy" id="75310"/>
    <lineage>
        <taxon>Bacteria</taxon>
        <taxon>Pseudomonadati</taxon>
        <taxon>Pseudomonadota</taxon>
        <taxon>Gammaproteobacteria</taxon>
        <taxon>Lysobacterales</taxon>
        <taxon>Rhodanobacteraceae</taxon>
        <taxon>Rhodanobacter</taxon>
    </lineage>
</organism>
<dbReference type="AlphaFoldDB" id="A0A4S3KCK1"/>
<dbReference type="RefSeq" id="WP_168709663.1">
    <property type="nucleotide sequence ID" value="NZ_MWIO01000045.1"/>
</dbReference>
<name>A0A4S3KCK1_9GAMM</name>
<keyword evidence="3" id="KW-1185">Reference proteome</keyword>
<reference evidence="2 3" key="1">
    <citation type="submission" date="2017-02" db="EMBL/GenBank/DDBJ databases">
        <title>Whole genome sequencing of Rhodanobacter lindaniclasticus DSM 17932.</title>
        <authorList>
            <person name="Kumar S."/>
            <person name="Patil P."/>
            <person name="Patil P.B."/>
        </authorList>
    </citation>
    <scope>NUCLEOTIDE SEQUENCE [LARGE SCALE GENOMIC DNA]</scope>
    <source>
        <strain evidence="2 3">DSM 17932</strain>
    </source>
</reference>
<protein>
    <recommendedName>
        <fullName evidence="4">Transmembrane protein</fullName>
    </recommendedName>
</protein>
<accession>A0A4S3KCK1</accession>
<keyword evidence="1" id="KW-1133">Transmembrane helix</keyword>
<feature type="transmembrane region" description="Helical" evidence="1">
    <location>
        <begin position="51"/>
        <end position="70"/>
    </location>
</feature>
<feature type="transmembrane region" description="Helical" evidence="1">
    <location>
        <begin position="20"/>
        <end position="45"/>
    </location>
</feature>
<dbReference type="Proteomes" id="UP000306317">
    <property type="component" value="Unassembled WGS sequence"/>
</dbReference>
<keyword evidence="1" id="KW-0472">Membrane</keyword>
<dbReference type="EMBL" id="MWIO01000045">
    <property type="protein sequence ID" value="THD06130.1"/>
    <property type="molecule type" value="Genomic_DNA"/>
</dbReference>
<keyword evidence="1" id="KW-0812">Transmembrane</keyword>
<gene>
    <name evidence="2" type="ORF">B1991_14400</name>
</gene>
<comment type="caution">
    <text evidence="2">The sequence shown here is derived from an EMBL/GenBank/DDBJ whole genome shotgun (WGS) entry which is preliminary data.</text>
</comment>
<evidence type="ECO:0000313" key="3">
    <source>
        <dbReference type="Proteomes" id="UP000306317"/>
    </source>
</evidence>
<sequence length="72" mass="7773">MTYEATRRAPTPPQPSGHLIAILFTAAFATACILKLTGVVSWPWAVILAPIWLPWACAIVFAVTALVLAVRK</sequence>
<evidence type="ECO:0008006" key="4">
    <source>
        <dbReference type="Google" id="ProtNLM"/>
    </source>
</evidence>
<evidence type="ECO:0000313" key="2">
    <source>
        <dbReference type="EMBL" id="THD06130.1"/>
    </source>
</evidence>
<proteinExistence type="predicted"/>
<dbReference type="PROSITE" id="PS51257">
    <property type="entry name" value="PROKAR_LIPOPROTEIN"/>
    <property type="match status" value="1"/>
</dbReference>